<keyword evidence="2" id="KW-0812">Transmembrane</keyword>
<feature type="compositionally biased region" description="Pro residues" evidence="1">
    <location>
        <begin position="77"/>
        <end position="97"/>
    </location>
</feature>
<name>A0ABS0DHX9_9NOCA</name>
<feature type="region of interest" description="Disordered" evidence="1">
    <location>
        <begin position="1"/>
        <end position="191"/>
    </location>
</feature>
<keyword evidence="2" id="KW-1133">Transmembrane helix</keyword>
<organism evidence="4 5">
    <name type="scientific">Nocardia higoensis</name>
    <dbReference type="NCBI Taxonomy" id="228599"/>
    <lineage>
        <taxon>Bacteria</taxon>
        <taxon>Bacillati</taxon>
        <taxon>Actinomycetota</taxon>
        <taxon>Actinomycetes</taxon>
        <taxon>Mycobacteriales</taxon>
        <taxon>Nocardiaceae</taxon>
        <taxon>Nocardia</taxon>
    </lineage>
</organism>
<dbReference type="Pfam" id="PF26527">
    <property type="entry name" value="DUF8176"/>
    <property type="match status" value="1"/>
</dbReference>
<comment type="caution">
    <text evidence="4">The sequence shown here is derived from an EMBL/GenBank/DDBJ whole genome shotgun (WGS) entry which is preliminary data.</text>
</comment>
<evidence type="ECO:0000259" key="3">
    <source>
        <dbReference type="Pfam" id="PF26527"/>
    </source>
</evidence>
<accession>A0ABS0DHX9</accession>
<feature type="compositionally biased region" description="Polar residues" evidence="1">
    <location>
        <begin position="160"/>
        <end position="171"/>
    </location>
</feature>
<keyword evidence="5" id="KW-1185">Reference proteome</keyword>
<feature type="compositionally biased region" description="Basic and acidic residues" evidence="1">
    <location>
        <begin position="129"/>
        <end position="140"/>
    </location>
</feature>
<feature type="transmembrane region" description="Helical" evidence="2">
    <location>
        <begin position="226"/>
        <end position="246"/>
    </location>
</feature>
<evidence type="ECO:0000313" key="4">
    <source>
        <dbReference type="EMBL" id="MBF6356293.1"/>
    </source>
</evidence>
<feature type="compositionally biased region" description="Low complexity" evidence="1">
    <location>
        <begin position="21"/>
        <end position="47"/>
    </location>
</feature>
<dbReference type="EMBL" id="JADLQN010000002">
    <property type="protein sequence ID" value="MBF6356293.1"/>
    <property type="molecule type" value="Genomic_DNA"/>
</dbReference>
<protein>
    <recommendedName>
        <fullName evidence="3">DUF8176 domain-containing protein</fullName>
    </recommendedName>
</protein>
<feature type="compositionally biased region" description="Basic and acidic residues" evidence="1">
    <location>
        <begin position="1"/>
        <end position="16"/>
    </location>
</feature>
<keyword evidence="2" id="KW-0472">Membrane</keyword>
<gene>
    <name evidence="4" type="ORF">IU449_17370</name>
</gene>
<dbReference type="Proteomes" id="UP000707731">
    <property type="component" value="Unassembled WGS sequence"/>
</dbReference>
<sequence>MRVVSEDDAKDRDTDRQGSQFGPPVGDFGPPVGDFGPPVGDFGPPVDEFGGPSLAETGPMWKPPADTPEIGWRPADGSPPPAAAVPVPPPASRPAPADPTVTFGAPTADPFRAPDSSGFAAAPVAAQTDAERDVSVDETVRYSTDTAATASKPSVAKPQGGSQRWWNSPTESGDVPKPPADVGSPPGLSWAEDPIAKRLAPKPAVTGTGGGSGSGPAQHISTRKMLIGIAIVVVLLIALVVTIVSLSGNDETGRASGPYSTAALSCPPNRSGKVVVGNGQGSTASGADAILGFQYAFYVERDGERVRDFVAADAANISSAPIIQKAIDEQIPVGTTHCLRITEVASDTFDVDLTEHRPDGTTTVYPQRVTTVERAGRILVTAIDGRA</sequence>
<proteinExistence type="predicted"/>
<evidence type="ECO:0000313" key="5">
    <source>
        <dbReference type="Proteomes" id="UP000707731"/>
    </source>
</evidence>
<dbReference type="InterPro" id="IPR058489">
    <property type="entry name" value="DUF8176"/>
</dbReference>
<reference evidence="4 5" key="1">
    <citation type="submission" date="2020-10" db="EMBL/GenBank/DDBJ databases">
        <title>Identification of Nocardia species via Next-generation sequencing and recognition of intraspecies genetic diversity.</title>
        <authorList>
            <person name="Li P."/>
            <person name="Li P."/>
            <person name="Lu B."/>
        </authorList>
    </citation>
    <scope>NUCLEOTIDE SEQUENCE [LARGE SCALE GENOMIC DNA]</scope>
    <source>
        <strain evidence="4 5">BJ06-0143</strain>
    </source>
</reference>
<evidence type="ECO:0000256" key="2">
    <source>
        <dbReference type="SAM" id="Phobius"/>
    </source>
</evidence>
<feature type="domain" description="DUF8176" evidence="3">
    <location>
        <begin position="265"/>
        <end position="383"/>
    </location>
</feature>
<evidence type="ECO:0000256" key="1">
    <source>
        <dbReference type="SAM" id="MobiDB-lite"/>
    </source>
</evidence>
<feature type="compositionally biased region" description="Polar residues" evidence="1">
    <location>
        <begin position="141"/>
        <end position="152"/>
    </location>
</feature>